<dbReference type="Gene3D" id="2.120.10.30">
    <property type="entry name" value="TolB, C-terminal domain"/>
    <property type="match status" value="1"/>
</dbReference>
<name>A0A8G2BYQ2_9BACT</name>
<keyword evidence="2" id="KW-1185">Reference proteome</keyword>
<comment type="caution">
    <text evidence="1">The sequence shown here is derived from an EMBL/GenBank/DDBJ whole genome shotgun (WGS) entry which is preliminary data.</text>
</comment>
<accession>A0A8G2BYQ2</accession>
<dbReference type="Pfam" id="PF17170">
    <property type="entry name" value="DUF5128"/>
    <property type="match status" value="1"/>
</dbReference>
<protein>
    <submittedName>
        <fullName evidence="1">6-bladed beta-propeller protein</fullName>
    </submittedName>
</protein>
<reference evidence="1 2" key="1">
    <citation type="submission" date="2016-10" db="EMBL/GenBank/DDBJ databases">
        <authorList>
            <person name="Varghese N."/>
            <person name="Submissions S."/>
        </authorList>
    </citation>
    <scope>NUCLEOTIDE SEQUENCE [LARGE SCALE GENOMIC DNA]</scope>
    <source>
        <strain evidence="1 2">DSM 29073</strain>
    </source>
</reference>
<sequence>MAGCGKGNNQATDNFITVDVTANYPKKELILQDFMDVEYIPLETKDDFITTGWLHAISKEIIIVRNRRRSSDGDIFIFDRNGKALRKINHRGEGSKEYTFLLGVTLDEDNNEIFVNDHFSEKILVYDLFGNFKRSFNHKENRQYHMEIYNFDRNHLICRDNALDKNWQENQNVFLIISKQDGSIIKEIEIPYKEKVSSILFPADRSSLMPIRNRTLVPHGNNCWMLMENSSDTIYDFFSDYSMVPLIIRTPSIQSMKPSVFLYPAVLTDQYCFMQTVKAEWDWVNDTGHKRTNLMYDKQMNAIFEYVMYNADIDNKQPITVTSEITFGNKEIAFVQILEAPDLVEAYGKGQLKGKLKEIAAGLNEESNPVVMLAKYKK</sequence>
<evidence type="ECO:0000313" key="1">
    <source>
        <dbReference type="EMBL" id="SEG22395.1"/>
    </source>
</evidence>
<dbReference type="SUPFAM" id="SSF63825">
    <property type="entry name" value="YWTD domain"/>
    <property type="match status" value="1"/>
</dbReference>
<dbReference type="AlphaFoldDB" id="A0A8G2BYQ2"/>
<dbReference type="InterPro" id="IPR011042">
    <property type="entry name" value="6-blade_b-propeller_TolB-like"/>
</dbReference>
<gene>
    <name evidence="1" type="ORF">SAMN05444001_12158</name>
</gene>
<dbReference type="Proteomes" id="UP000236725">
    <property type="component" value="Unassembled WGS sequence"/>
</dbReference>
<proteinExistence type="predicted"/>
<evidence type="ECO:0000313" key="2">
    <source>
        <dbReference type="Proteomes" id="UP000236725"/>
    </source>
</evidence>
<dbReference type="EMBL" id="FNVS01000021">
    <property type="protein sequence ID" value="SEG22395.1"/>
    <property type="molecule type" value="Genomic_DNA"/>
</dbReference>
<organism evidence="1 2">
    <name type="scientific">Parabacteroides chinchillae</name>
    <dbReference type="NCBI Taxonomy" id="871327"/>
    <lineage>
        <taxon>Bacteria</taxon>
        <taxon>Pseudomonadati</taxon>
        <taxon>Bacteroidota</taxon>
        <taxon>Bacteroidia</taxon>
        <taxon>Bacteroidales</taxon>
        <taxon>Tannerellaceae</taxon>
        <taxon>Parabacteroides</taxon>
    </lineage>
</organism>